<dbReference type="Pfam" id="PF00388">
    <property type="entry name" value="PI-PLC-X"/>
    <property type="match status" value="1"/>
</dbReference>
<dbReference type="InterPro" id="IPR051057">
    <property type="entry name" value="PI-PLC_domain"/>
</dbReference>
<dbReference type="AlphaFoldDB" id="A0A9P4US32"/>
<dbReference type="InterPro" id="IPR017946">
    <property type="entry name" value="PLC-like_Pdiesterase_TIM-brl"/>
</dbReference>
<evidence type="ECO:0000313" key="2">
    <source>
        <dbReference type="EMBL" id="KAF2722655.1"/>
    </source>
</evidence>
<reference evidence="2" key="1">
    <citation type="journal article" date="2020" name="Stud. Mycol.">
        <title>101 Dothideomycetes genomes: a test case for predicting lifestyles and emergence of pathogens.</title>
        <authorList>
            <person name="Haridas S."/>
            <person name="Albert R."/>
            <person name="Binder M."/>
            <person name="Bloem J."/>
            <person name="Labutti K."/>
            <person name="Salamov A."/>
            <person name="Andreopoulos B."/>
            <person name="Baker S."/>
            <person name="Barry K."/>
            <person name="Bills G."/>
            <person name="Bluhm B."/>
            <person name="Cannon C."/>
            <person name="Castanera R."/>
            <person name="Culley D."/>
            <person name="Daum C."/>
            <person name="Ezra D."/>
            <person name="Gonzalez J."/>
            <person name="Henrissat B."/>
            <person name="Kuo A."/>
            <person name="Liang C."/>
            <person name="Lipzen A."/>
            <person name="Lutzoni F."/>
            <person name="Magnuson J."/>
            <person name="Mondo S."/>
            <person name="Nolan M."/>
            <person name="Ohm R."/>
            <person name="Pangilinan J."/>
            <person name="Park H.-J."/>
            <person name="Ramirez L."/>
            <person name="Alfaro M."/>
            <person name="Sun H."/>
            <person name="Tritt A."/>
            <person name="Yoshinaga Y."/>
            <person name="Zwiers L.-H."/>
            <person name="Turgeon B."/>
            <person name="Goodwin S."/>
            <person name="Spatafora J."/>
            <person name="Crous P."/>
            <person name="Grigoriev I."/>
        </authorList>
    </citation>
    <scope>NUCLEOTIDE SEQUENCE</scope>
    <source>
        <strain evidence="2">CBS 116435</strain>
    </source>
</reference>
<sequence length="509" mass="56871">MPPSIIIRNLTAQPLTLKLVERYEAPNPRDFPPNGGFSVSNITSNITDVGKLTSGFSSLLSNATGNGSNSKSPTHAQLGEKAETFTKQDVDVRMEAFTTHRTDIQITERGPNEILRLTFQGDGGGRWRLDVPTPSSRAQNLTALKPNPAHEYAGIYIPEPSFLALWEKTDLKCWMREFKDETPLSALSIPGTHNSPTCHKALPSVRCQAVRPREQLENGVRFFDIRVQPMNPDDPKDDNLQLVHGVFPISLTGPKYFRHLVDMTHEFLKENPSETIIFSLKREGTGNATDQQLSQILRQHYTAERTDKWYTEPRVPHLGEARGKIVLLRRFALHDDQKKEWGGRGWALNAENWAYNTPDCTCGDVRVQDFCEVLETENIDKKIQLCCDHFERAAAVITPVPGVTTDADHPVPPGPLYLNFLSASNFWKVGCWPDKIAAKLNPAVTAFICEKHDCGDKGIEAPGEMVKGDGGVGIVVTDWEGKDGDWDLTRSIVGMNSRLLLRQRGIGWR</sequence>
<dbReference type="Proteomes" id="UP000799441">
    <property type="component" value="Unassembled WGS sequence"/>
</dbReference>
<gene>
    <name evidence="2" type="ORF">K431DRAFT_283794</name>
</gene>
<comment type="caution">
    <text evidence="2">The sequence shown here is derived from an EMBL/GenBank/DDBJ whole genome shotgun (WGS) entry which is preliminary data.</text>
</comment>
<dbReference type="EMBL" id="MU003781">
    <property type="protein sequence ID" value="KAF2722655.1"/>
    <property type="molecule type" value="Genomic_DNA"/>
</dbReference>
<dbReference type="PANTHER" id="PTHR13593">
    <property type="match status" value="1"/>
</dbReference>
<dbReference type="SMART" id="SM00148">
    <property type="entry name" value="PLCXc"/>
    <property type="match status" value="1"/>
</dbReference>
<evidence type="ECO:0000259" key="1">
    <source>
        <dbReference type="SMART" id="SM00148"/>
    </source>
</evidence>
<dbReference type="CDD" id="cd08586">
    <property type="entry name" value="PI-PLCc_BcPLC_like"/>
    <property type="match status" value="1"/>
</dbReference>
<dbReference type="Gene3D" id="3.20.20.190">
    <property type="entry name" value="Phosphatidylinositol (PI) phosphodiesterase"/>
    <property type="match status" value="1"/>
</dbReference>
<evidence type="ECO:0000313" key="3">
    <source>
        <dbReference type="Proteomes" id="UP000799441"/>
    </source>
</evidence>
<dbReference type="InterPro" id="IPR000909">
    <property type="entry name" value="PLipase_C_PInositol-sp_X_dom"/>
</dbReference>
<proteinExistence type="predicted"/>
<accession>A0A9P4US32</accession>
<organism evidence="2 3">
    <name type="scientific">Polychaeton citri CBS 116435</name>
    <dbReference type="NCBI Taxonomy" id="1314669"/>
    <lineage>
        <taxon>Eukaryota</taxon>
        <taxon>Fungi</taxon>
        <taxon>Dikarya</taxon>
        <taxon>Ascomycota</taxon>
        <taxon>Pezizomycotina</taxon>
        <taxon>Dothideomycetes</taxon>
        <taxon>Dothideomycetidae</taxon>
        <taxon>Capnodiales</taxon>
        <taxon>Capnodiaceae</taxon>
        <taxon>Polychaeton</taxon>
    </lineage>
</organism>
<dbReference type="PROSITE" id="PS50007">
    <property type="entry name" value="PIPLC_X_DOMAIN"/>
    <property type="match status" value="1"/>
</dbReference>
<dbReference type="SUPFAM" id="SSF51695">
    <property type="entry name" value="PLC-like phosphodiesterases"/>
    <property type="match status" value="1"/>
</dbReference>
<dbReference type="GO" id="GO:0008081">
    <property type="term" value="F:phosphoric diester hydrolase activity"/>
    <property type="evidence" value="ECO:0007669"/>
    <property type="project" value="InterPro"/>
</dbReference>
<name>A0A9P4US32_9PEZI</name>
<dbReference type="GO" id="GO:0006629">
    <property type="term" value="P:lipid metabolic process"/>
    <property type="evidence" value="ECO:0007669"/>
    <property type="project" value="InterPro"/>
</dbReference>
<protein>
    <submittedName>
        <fullName evidence="2">PLC-like phosphodiesterase</fullName>
    </submittedName>
</protein>
<feature type="domain" description="Phosphatidylinositol-specific phospholipase C X" evidence="1">
    <location>
        <begin position="178"/>
        <end position="330"/>
    </location>
</feature>
<keyword evidence="3" id="KW-1185">Reference proteome</keyword>
<dbReference type="OrthoDB" id="1046782at2759"/>
<dbReference type="PANTHER" id="PTHR13593:SF113">
    <property type="entry name" value="SI:DKEY-266F7.9"/>
    <property type="match status" value="1"/>
</dbReference>